<reference evidence="1" key="2">
    <citation type="submission" date="2020-02" db="EMBL/GenBank/DDBJ databases">
        <authorList>
            <person name="Gilchrist C.L.M."/>
            <person name="Chooi Y.-H."/>
        </authorList>
    </citation>
    <scope>NUCLEOTIDE SEQUENCE</scope>
    <source>
        <strain evidence="1">MST-FP2251</strain>
    </source>
</reference>
<dbReference type="InterPro" id="IPR036770">
    <property type="entry name" value="Ankyrin_rpt-contain_sf"/>
</dbReference>
<protein>
    <submittedName>
        <fullName evidence="1">Ankyrin repeat and death domain-containing protein 1A</fullName>
    </submittedName>
</protein>
<comment type="caution">
    <text evidence="1">The sequence shown here is derived from an EMBL/GenBank/DDBJ whole genome shotgun (WGS) entry which is preliminary data.</text>
</comment>
<sequence>MEHGFDPRPDRPDAASALREAAIEANVPYLRFLLDRGFDPQTLGVESNLIFLAAALEPLPEAALMLDMLLAEGLDINALDFCGQTPLLQSVKRQMNYDPTVGAVGLLLSRGANPIFRCTKGEYPLMLYFSGDAEKILEAISNAIEARGIPFADVETQLLQAMEQAVYRKSDEALRILRRLYWRRRYPVDG</sequence>
<accession>A0AAD4CHT9</accession>
<dbReference type="EMBL" id="VCAU01000076">
    <property type="protein sequence ID" value="KAF9886508.1"/>
    <property type="molecule type" value="Genomic_DNA"/>
</dbReference>
<dbReference type="AlphaFoldDB" id="A0AAD4CHT9"/>
<proteinExistence type="predicted"/>
<gene>
    <name evidence="1" type="primary">ANKDD1A_2</name>
    <name evidence="1" type="ORF">FE257_011415</name>
</gene>
<dbReference type="Gene3D" id="1.25.40.20">
    <property type="entry name" value="Ankyrin repeat-containing domain"/>
    <property type="match status" value="1"/>
</dbReference>
<evidence type="ECO:0000313" key="2">
    <source>
        <dbReference type="Proteomes" id="UP001194746"/>
    </source>
</evidence>
<reference evidence="1" key="1">
    <citation type="journal article" date="2019" name="Beilstein J. Org. Chem.">
        <title>Nanangenines: drimane sesquiterpenoids as the dominant metabolite cohort of a novel Australian fungus, Aspergillus nanangensis.</title>
        <authorList>
            <person name="Lacey H.J."/>
            <person name="Gilchrist C.L.M."/>
            <person name="Crombie A."/>
            <person name="Kalaitzis J.A."/>
            <person name="Vuong D."/>
            <person name="Rutledge P.J."/>
            <person name="Turner P."/>
            <person name="Pitt J.I."/>
            <person name="Lacey E."/>
            <person name="Chooi Y.H."/>
            <person name="Piggott A.M."/>
        </authorList>
    </citation>
    <scope>NUCLEOTIDE SEQUENCE</scope>
    <source>
        <strain evidence="1">MST-FP2251</strain>
    </source>
</reference>
<name>A0AAD4CHT9_ASPNN</name>
<dbReference type="SUPFAM" id="SSF48403">
    <property type="entry name" value="Ankyrin repeat"/>
    <property type="match status" value="1"/>
</dbReference>
<keyword evidence="2" id="KW-1185">Reference proteome</keyword>
<organism evidence="1 2">
    <name type="scientific">Aspergillus nanangensis</name>
    <dbReference type="NCBI Taxonomy" id="2582783"/>
    <lineage>
        <taxon>Eukaryota</taxon>
        <taxon>Fungi</taxon>
        <taxon>Dikarya</taxon>
        <taxon>Ascomycota</taxon>
        <taxon>Pezizomycotina</taxon>
        <taxon>Eurotiomycetes</taxon>
        <taxon>Eurotiomycetidae</taxon>
        <taxon>Eurotiales</taxon>
        <taxon>Aspergillaceae</taxon>
        <taxon>Aspergillus</taxon>
        <taxon>Aspergillus subgen. Circumdati</taxon>
    </lineage>
</organism>
<evidence type="ECO:0000313" key="1">
    <source>
        <dbReference type="EMBL" id="KAF9886508.1"/>
    </source>
</evidence>
<dbReference type="Proteomes" id="UP001194746">
    <property type="component" value="Unassembled WGS sequence"/>
</dbReference>